<dbReference type="Proteomes" id="UP000002720">
    <property type="component" value="Segment"/>
</dbReference>
<sequence length="115" mass="13010">MNQSANRQVIRQIEKFLEDGDRNRLTVALAILDLEERGESAGSEPIGQWSVQIKPGCESHVRLALTDVYPDGVNEIEGFLDPDTARRLAAELVDHATWCQEWISGMHRDEGDHRE</sequence>
<dbReference type="GeneID" id="6469758"/>
<dbReference type="KEGG" id="vg:6469758"/>
<evidence type="ECO:0000313" key="1">
    <source>
        <dbReference type="EMBL" id="ACF34118.1"/>
    </source>
</evidence>
<reference evidence="1 2" key="1">
    <citation type="submission" date="2008-06" db="EMBL/GenBank/DDBJ databases">
        <authorList>
            <person name="Patel M.C."/>
            <person name="Houtz J.M."/>
            <person name="Pedulla M.L."/>
            <person name="Paladin E.C."/>
            <person name="Jacobs-Sera D."/>
            <person name="Hendrix R.W."/>
            <person name="Hatfull G.F."/>
        </authorList>
    </citation>
    <scope>NUCLEOTIDE SEQUENCE [LARGE SCALE GENOMIC DNA]</scope>
</reference>
<gene>
    <name evidence="1" type="ORF">BOOMER_56</name>
</gene>
<organism evidence="1 2">
    <name type="scientific">Mycobacterium phage Boomer</name>
    <dbReference type="NCBI Taxonomy" id="2902893"/>
    <lineage>
        <taxon>Viruses</taxon>
        <taxon>Duplodnaviria</taxon>
        <taxon>Heunggongvirae</taxon>
        <taxon>Uroviricota</taxon>
        <taxon>Caudoviricetes</taxon>
        <taxon>Gracegardnervirinae</taxon>
        <taxon>Cheoctovirus</taxon>
        <taxon>Cheoctovirus boomer</taxon>
        <taxon>Mycobacterium virus Boomer</taxon>
    </lineage>
</organism>
<dbReference type="EMBL" id="EU816590">
    <property type="protein sequence ID" value="ACF34118.1"/>
    <property type="molecule type" value="Genomic_DNA"/>
</dbReference>
<proteinExistence type="predicted"/>
<evidence type="ECO:0000313" key="2">
    <source>
        <dbReference type="Proteomes" id="UP000002720"/>
    </source>
</evidence>
<keyword evidence="2" id="KW-1185">Reference proteome</keyword>
<name>B5A6R3_9CAUD</name>
<protein>
    <submittedName>
        <fullName evidence="1">Uncharacterized protein</fullName>
    </submittedName>
</protein>
<dbReference type="RefSeq" id="YP_002014272.1">
    <property type="nucleotide sequence ID" value="NC_011054.1"/>
</dbReference>
<accession>B5A6R3</accession>